<protein>
    <submittedName>
        <fullName evidence="1">Uncharacterized protein</fullName>
    </submittedName>
</protein>
<reference evidence="1" key="1">
    <citation type="submission" date="2018-02" db="EMBL/GenBank/DDBJ databases">
        <title>Rhizophora mucronata_Transcriptome.</title>
        <authorList>
            <person name="Meera S.P."/>
            <person name="Sreeshan A."/>
            <person name="Augustine A."/>
        </authorList>
    </citation>
    <scope>NUCLEOTIDE SEQUENCE</scope>
    <source>
        <tissue evidence="1">Leaf</tissue>
    </source>
</reference>
<sequence length="94" mass="11040">MFYLVFHIIMSESTLCQLYGILHEKVLTMPVWYTNKIKYFVLMRINCFAYIYFALPHGMKSAYIVHGHNLFFICGSDPDAVHSLPLRLIISFFV</sequence>
<proteinExistence type="predicted"/>
<dbReference type="AlphaFoldDB" id="A0A2P2LLI6"/>
<name>A0A2P2LLI6_RHIMU</name>
<organism evidence="1">
    <name type="scientific">Rhizophora mucronata</name>
    <name type="common">Asiatic mangrove</name>
    <dbReference type="NCBI Taxonomy" id="61149"/>
    <lineage>
        <taxon>Eukaryota</taxon>
        <taxon>Viridiplantae</taxon>
        <taxon>Streptophyta</taxon>
        <taxon>Embryophyta</taxon>
        <taxon>Tracheophyta</taxon>
        <taxon>Spermatophyta</taxon>
        <taxon>Magnoliopsida</taxon>
        <taxon>eudicotyledons</taxon>
        <taxon>Gunneridae</taxon>
        <taxon>Pentapetalae</taxon>
        <taxon>rosids</taxon>
        <taxon>fabids</taxon>
        <taxon>Malpighiales</taxon>
        <taxon>Rhizophoraceae</taxon>
        <taxon>Rhizophora</taxon>
    </lineage>
</organism>
<accession>A0A2P2LLI6</accession>
<dbReference type="EMBL" id="GGEC01038315">
    <property type="protein sequence ID" value="MBX18799.1"/>
    <property type="molecule type" value="Transcribed_RNA"/>
</dbReference>
<evidence type="ECO:0000313" key="1">
    <source>
        <dbReference type="EMBL" id="MBX18799.1"/>
    </source>
</evidence>